<dbReference type="GO" id="GO:0003885">
    <property type="term" value="F:D-arabinono-1,4-lactone oxidase activity"/>
    <property type="evidence" value="ECO:0007669"/>
    <property type="project" value="InterPro"/>
</dbReference>
<dbReference type="PIRSF" id="PIRSF000136">
    <property type="entry name" value="LGO_GLO"/>
    <property type="match status" value="1"/>
</dbReference>
<keyword evidence="5" id="KW-0732">Signal</keyword>
<dbReference type="InterPro" id="IPR006094">
    <property type="entry name" value="Oxid_FAD_bind_N"/>
</dbReference>
<dbReference type="Pfam" id="PF01565">
    <property type="entry name" value="FAD_binding_4"/>
    <property type="match status" value="1"/>
</dbReference>
<dbReference type="EMBL" id="JAECZO010000071">
    <property type="protein sequence ID" value="KAK7196237.1"/>
    <property type="molecule type" value="Genomic_DNA"/>
</dbReference>
<evidence type="ECO:0000256" key="5">
    <source>
        <dbReference type="ARBA" id="ARBA00022729"/>
    </source>
</evidence>
<comment type="caution">
    <text evidence="11">The sequence shown here is derived from an EMBL/GenBank/DDBJ whole genome shotgun (WGS) entry which is preliminary data.</text>
</comment>
<dbReference type="PROSITE" id="PS51387">
    <property type="entry name" value="FAD_PCMH"/>
    <property type="match status" value="1"/>
</dbReference>
<dbReference type="InterPro" id="IPR007173">
    <property type="entry name" value="ALO_C"/>
</dbReference>
<keyword evidence="4" id="KW-0060">Ascorbate biosynthesis</keyword>
<dbReference type="FunFam" id="3.30.70.2520:FF:000005">
    <property type="entry name" value="L-gulonolactone oxidase, putative"/>
    <property type="match status" value="1"/>
</dbReference>
<dbReference type="FunFam" id="3.30.465.10:FF:000033">
    <property type="entry name" value="L-gulonolactone oxidase 5"/>
    <property type="match status" value="1"/>
</dbReference>
<organism evidence="11 12">
    <name type="scientific">Novymonas esmeraldas</name>
    <dbReference type="NCBI Taxonomy" id="1808958"/>
    <lineage>
        <taxon>Eukaryota</taxon>
        <taxon>Discoba</taxon>
        <taxon>Euglenozoa</taxon>
        <taxon>Kinetoplastea</taxon>
        <taxon>Metakinetoplastina</taxon>
        <taxon>Trypanosomatida</taxon>
        <taxon>Trypanosomatidae</taxon>
        <taxon>Novymonas</taxon>
    </lineage>
</organism>
<gene>
    <name evidence="11" type="ORF">NESM_000559300</name>
</gene>
<evidence type="ECO:0000256" key="3">
    <source>
        <dbReference type="ARBA" id="ARBA00022630"/>
    </source>
</evidence>
<protein>
    <recommendedName>
        <fullName evidence="2">L-gulonolactone oxidase</fullName>
        <ecNumber evidence="2">1.1.3.8</ecNumber>
    </recommendedName>
</protein>
<evidence type="ECO:0000313" key="12">
    <source>
        <dbReference type="Proteomes" id="UP001430356"/>
    </source>
</evidence>
<feature type="region of interest" description="Disordered" evidence="9">
    <location>
        <begin position="234"/>
        <end position="260"/>
    </location>
</feature>
<dbReference type="Gene3D" id="3.30.70.2520">
    <property type="match status" value="1"/>
</dbReference>
<dbReference type="EC" id="1.1.3.8" evidence="2"/>
<dbReference type="Gene3D" id="3.30.43.10">
    <property type="entry name" value="Uridine Diphospho-n-acetylenolpyruvylglucosamine Reductase, domain 2"/>
    <property type="match status" value="1"/>
</dbReference>
<comment type="catalytic activity">
    <reaction evidence="8">
        <text>L-gulono-1,4-lactone + O2 = L-ascorbate + H2O2 + H(+)</text>
        <dbReference type="Rhea" id="RHEA:32363"/>
        <dbReference type="ChEBI" id="CHEBI:15378"/>
        <dbReference type="ChEBI" id="CHEBI:15379"/>
        <dbReference type="ChEBI" id="CHEBI:16240"/>
        <dbReference type="ChEBI" id="CHEBI:17587"/>
        <dbReference type="ChEBI" id="CHEBI:38290"/>
        <dbReference type="EC" id="1.1.3.8"/>
    </reaction>
</comment>
<comment type="pathway">
    <text evidence="1">Cofactor biosynthesis; L-ascorbate biosynthesis.</text>
</comment>
<dbReference type="InterPro" id="IPR016167">
    <property type="entry name" value="FAD-bd_PCMH_sub1"/>
</dbReference>
<reference evidence="11 12" key="1">
    <citation type="journal article" date="2021" name="MBio">
        <title>A New Model Trypanosomatid, Novymonas esmeraldas: Genomic Perception of Its 'Candidatus Pandoraea novymonadis' Endosymbiont.</title>
        <authorList>
            <person name="Zakharova A."/>
            <person name="Saura A."/>
            <person name="Butenko A."/>
            <person name="Podesvova L."/>
            <person name="Warmusova S."/>
            <person name="Kostygov A.Y."/>
            <person name="Nenarokova A."/>
            <person name="Lukes J."/>
            <person name="Opperdoes F.R."/>
            <person name="Yurchenko V."/>
        </authorList>
    </citation>
    <scope>NUCLEOTIDE SEQUENCE [LARGE SCALE GENOMIC DNA]</scope>
    <source>
        <strain evidence="11 12">E262AT.01</strain>
    </source>
</reference>
<keyword evidence="7" id="KW-0560">Oxidoreductase</keyword>
<feature type="compositionally biased region" description="Low complexity" evidence="9">
    <location>
        <begin position="242"/>
        <end position="254"/>
    </location>
</feature>
<dbReference type="InterPro" id="IPR016169">
    <property type="entry name" value="FAD-bd_PCMH_sub2"/>
</dbReference>
<dbReference type="InterPro" id="IPR036318">
    <property type="entry name" value="FAD-bd_PCMH-like_sf"/>
</dbReference>
<dbReference type="GO" id="GO:0019853">
    <property type="term" value="P:L-ascorbic acid biosynthetic process"/>
    <property type="evidence" value="ECO:0007669"/>
    <property type="project" value="UniProtKB-KW"/>
</dbReference>
<evidence type="ECO:0000256" key="7">
    <source>
        <dbReference type="ARBA" id="ARBA00023002"/>
    </source>
</evidence>
<sequence length="489" mass="55250">MSVQRQESRWTNLAEISVCHPAHHHYPDSTAAVQRIVQLVQAQKGKCRVAGAGKSPNTSTFTNDHLIHMERMQRILAIDATARTITCEAGALMEDVMKELDKAGLMVRCVPSYVQTSVGGCIATATHSSGLKCHCLSDYVRALTIVDGRGNVRKLTASADEAELRLVACHLGVMGVVTEVTLEVHPRIQWRLDSKPLSMQDATNAALVAQKVSSTEYYRWWWVPHTDGCYESYGSIESTADPSPQKEQPQQQQQHATPAARDDAQAVRGGVLSRIASCVLQYLATDWVRHQVVEGSLWAACLLPALQPYVNKAYRRLFFTAPQVQRGSALECFTFDCLFRQWANEWAIDAARAVEAFDRLREMIDRDGLLLHFPVEFRFTAPDASAMSPAVGRPTCWVGVVMYRPHGQEARDTRRCYDRFSRLMEEMGGRPHWAKYYDWGHREVAAGYGENWERFLALRHTMDPDNIFVNEWFSNLLSPDRRHSTEYTS</sequence>
<dbReference type="InterPro" id="IPR016164">
    <property type="entry name" value="FAD-linked_Oxase-like_C"/>
</dbReference>
<evidence type="ECO:0000256" key="8">
    <source>
        <dbReference type="ARBA" id="ARBA00048083"/>
    </source>
</evidence>
<evidence type="ECO:0000259" key="10">
    <source>
        <dbReference type="PROSITE" id="PS51387"/>
    </source>
</evidence>
<accession>A0AAW0ERU1</accession>
<evidence type="ECO:0000256" key="6">
    <source>
        <dbReference type="ARBA" id="ARBA00022827"/>
    </source>
</evidence>
<dbReference type="SUPFAM" id="SSF56176">
    <property type="entry name" value="FAD-binding/transporter-associated domain-like"/>
    <property type="match status" value="1"/>
</dbReference>
<dbReference type="InterPro" id="IPR010031">
    <property type="entry name" value="FAD_lactone_oxidase-like"/>
</dbReference>
<proteinExistence type="predicted"/>
<dbReference type="AlphaFoldDB" id="A0AAW0ERU1"/>
<evidence type="ECO:0000313" key="11">
    <source>
        <dbReference type="EMBL" id="KAK7196237.1"/>
    </source>
</evidence>
<name>A0AAW0ERU1_9TRYP</name>
<keyword evidence="3" id="KW-0285">Flavoprotein</keyword>
<feature type="domain" description="FAD-binding PCMH-type" evidence="10">
    <location>
        <begin position="17"/>
        <end position="187"/>
    </location>
</feature>
<evidence type="ECO:0000256" key="9">
    <source>
        <dbReference type="SAM" id="MobiDB-lite"/>
    </source>
</evidence>
<evidence type="ECO:0000256" key="2">
    <source>
        <dbReference type="ARBA" id="ARBA00013121"/>
    </source>
</evidence>
<dbReference type="PANTHER" id="PTHR43762:SF1">
    <property type="entry name" value="D-ARABINONO-1,4-LACTONE OXIDASE"/>
    <property type="match status" value="1"/>
</dbReference>
<dbReference type="Proteomes" id="UP001430356">
    <property type="component" value="Unassembled WGS sequence"/>
</dbReference>
<evidence type="ECO:0000256" key="4">
    <source>
        <dbReference type="ARBA" id="ARBA00022644"/>
    </source>
</evidence>
<dbReference type="GO" id="GO:0016020">
    <property type="term" value="C:membrane"/>
    <property type="evidence" value="ECO:0007669"/>
    <property type="project" value="InterPro"/>
</dbReference>
<keyword evidence="6" id="KW-0274">FAD</keyword>
<dbReference type="PANTHER" id="PTHR43762">
    <property type="entry name" value="L-GULONOLACTONE OXIDASE"/>
    <property type="match status" value="1"/>
</dbReference>
<dbReference type="GO" id="GO:0071949">
    <property type="term" value="F:FAD binding"/>
    <property type="evidence" value="ECO:0007669"/>
    <property type="project" value="InterPro"/>
</dbReference>
<evidence type="ECO:0000256" key="1">
    <source>
        <dbReference type="ARBA" id="ARBA00005147"/>
    </source>
</evidence>
<dbReference type="GO" id="GO:0050105">
    <property type="term" value="F:L-gulonolactone oxidase activity"/>
    <property type="evidence" value="ECO:0007669"/>
    <property type="project" value="UniProtKB-EC"/>
</dbReference>
<keyword evidence="12" id="KW-1185">Reference proteome</keyword>
<dbReference type="SUPFAM" id="SSF55103">
    <property type="entry name" value="FAD-linked oxidases, C-terminal domain"/>
    <property type="match status" value="1"/>
</dbReference>
<dbReference type="Gene3D" id="3.30.465.10">
    <property type="match status" value="1"/>
</dbReference>
<dbReference type="InterPro" id="IPR016166">
    <property type="entry name" value="FAD-bd_PCMH"/>
</dbReference>
<dbReference type="Pfam" id="PF04030">
    <property type="entry name" value="ALO"/>
    <property type="match status" value="1"/>
</dbReference>